<sequence length="104" mass="11923">MPDTSNLDFDRMRESAGQAANMLRSLANQDRLVLLCQLSQEELNVGELEARLGIRQPSLSQQLGILRREGLVDTRKEGKHVYYRVADQRVLTLLQTLYQLYCAE</sequence>
<dbReference type="SUPFAM" id="SSF46785">
    <property type="entry name" value="Winged helix' DNA-binding domain"/>
    <property type="match status" value="1"/>
</dbReference>
<name>A0ABV4P5Z2_9GAMM</name>
<dbReference type="PANTHER" id="PTHR43132:SF2">
    <property type="entry name" value="ARSENICAL RESISTANCE OPERON REPRESSOR ARSR-RELATED"/>
    <property type="match status" value="1"/>
</dbReference>
<proteinExistence type="predicted"/>
<comment type="caution">
    <text evidence="5">The sequence shown here is derived from an EMBL/GenBank/DDBJ whole genome shotgun (WGS) entry which is preliminary data.</text>
</comment>
<keyword evidence="6" id="KW-1185">Reference proteome</keyword>
<evidence type="ECO:0000313" key="5">
    <source>
        <dbReference type="EMBL" id="MFA0813108.1"/>
    </source>
</evidence>
<dbReference type="InterPro" id="IPR001845">
    <property type="entry name" value="HTH_ArsR_DNA-bd_dom"/>
</dbReference>
<dbReference type="EMBL" id="JBGMEK010000071">
    <property type="protein sequence ID" value="MFA0813108.1"/>
    <property type="molecule type" value="Genomic_DNA"/>
</dbReference>
<feature type="domain" description="HTH arsR-type" evidence="4">
    <location>
        <begin position="11"/>
        <end position="104"/>
    </location>
</feature>
<dbReference type="SMART" id="SM00418">
    <property type="entry name" value="HTH_ARSR"/>
    <property type="match status" value="1"/>
</dbReference>
<dbReference type="PANTHER" id="PTHR43132">
    <property type="entry name" value="ARSENICAL RESISTANCE OPERON REPRESSOR ARSR-RELATED"/>
    <property type="match status" value="1"/>
</dbReference>
<dbReference type="Gene3D" id="1.10.10.10">
    <property type="entry name" value="Winged helix-like DNA-binding domain superfamily/Winged helix DNA-binding domain"/>
    <property type="match status" value="1"/>
</dbReference>
<gene>
    <name evidence="5" type="ORF">ACCI49_19590</name>
</gene>
<dbReference type="PRINTS" id="PR00778">
    <property type="entry name" value="HTHARSR"/>
</dbReference>
<evidence type="ECO:0000313" key="6">
    <source>
        <dbReference type="Proteomes" id="UP001569428"/>
    </source>
</evidence>
<keyword evidence="2" id="KW-0238">DNA-binding</keyword>
<dbReference type="InterPro" id="IPR036388">
    <property type="entry name" value="WH-like_DNA-bd_sf"/>
</dbReference>
<reference evidence="5 6" key="1">
    <citation type="submission" date="2024-08" db="EMBL/GenBank/DDBJ databases">
        <authorList>
            <person name="Ishaq N."/>
        </authorList>
    </citation>
    <scope>NUCLEOTIDE SEQUENCE [LARGE SCALE GENOMIC DNA]</scope>
    <source>
        <strain evidence="5 6">DSM 18651</strain>
    </source>
</reference>
<dbReference type="RefSeq" id="WP_371840869.1">
    <property type="nucleotide sequence ID" value="NZ_JBGMEK010000071.1"/>
</dbReference>
<dbReference type="PROSITE" id="PS50987">
    <property type="entry name" value="HTH_ARSR_2"/>
    <property type="match status" value="1"/>
</dbReference>
<dbReference type="Pfam" id="PF01022">
    <property type="entry name" value="HTH_5"/>
    <property type="match status" value="1"/>
</dbReference>
<organism evidence="5 6">
    <name type="scientific">Microbulbifer epialgicus</name>
    <dbReference type="NCBI Taxonomy" id="393907"/>
    <lineage>
        <taxon>Bacteria</taxon>
        <taxon>Pseudomonadati</taxon>
        <taxon>Pseudomonadota</taxon>
        <taxon>Gammaproteobacteria</taxon>
        <taxon>Cellvibrionales</taxon>
        <taxon>Microbulbiferaceae</taxon>
        <taxon>Microbulbifer</taxon>
    </lineage>
</organism>
<dbReference type="InterPro" id="IPR011991">
    <property type="entry name" value="ArsR-like_HTH"/>
</dbReference>
<accession>A0ABV4P5Z2</accession>
<dbReference type="CDD" id="cd00090">
    <property type="entry name" value="HTH_ARSR"/>
    <property type="match status" value="1"/>
</dbReference>
<protein>
    <submittedName>
        <fullName evidence="5">ArsR/SmtB family transcription factor</fullName>
    </submittedName>
</protein>
<evidence type="ECO:0000259" key="4">
    <source>
        <dbReference type="PROSITE" id="PS50987"/>
    </source>
</evidence>
<keyword evidence="1" id="KW-0805">Transcription regulation</keyword>
<dbReference type="NCBIfam" id="NF033788">
    <property type="entry name" value="HTH_metalloreg"/>
    <property type="match status" value="1"/>
</dbReference>
<evidence type="ECO:0000256" key="1">
    <source>
        <dbReference type="ARBA" id="ARBA00023015"/>
    </source>
</evidence>
<evidence type="ECO:0000256" key="3">
    <source>
        <dbReference type="ARBA" id="ARBA00023163"/>
    </source>
</evidence>
<dbReference type="Proteomes" id="UP001569428">
    <property type="component" value="Unassembled WGS sequence"/>
</dbReference>
<dbReference type="InterPro" id="IPR036390">
    <property type="entry name" value="WH_DNA-bd_sf"/>
</dbReference>
<evidence type="ECO:0000256" key="2">
    <source>
        <dbReference type="ARBA" id="ARBA00023125"/>
    </source>
</evidence>
<dbReference type="InterPro" id="IPR051011">
    <property type="entry name" value="Metal_resp_trans_reg"/>
</dbReference>
<keyword evidence="3" id="KW-0804">Transcription</keyword>